<keyword evidence="7" id="KW-1133">Transmembrane helix</keyword>
<dbReference type="GO" id="GO:0006310">
    <property type="term" value="P:DNA recombination"/>
    <property type="evidence" value="ECO:0007669"/>
    <property type="project" value="UniProtKB-KW"/>
</dbReference>
<reference evidence="8 9" key="1">
    <citation type="submission" date="2015-11" db="EMBL/GenBank/DDBJ databases">
        <title>Draft genome sequence of Paramesorhizobium deserti A-3-E, a strain highly resistant to diverse beta-lactam antibiotics.</title>
        <authorList>
            <person name="Lv R."/>
            <person name="Yang X."/>
            <person name="Fang N."/>
            <person name="Guo J."/>
            <person name="Luo X."/>
            <person name="Peng F."/>
            <person name="Yang R."/>
            <person name="Cui Y."/>
            <person name="Fang C."/>
            <person name="Song Y."/>
        </authorList>
    </citation>
    <scope>NUCLEOTIDE SEQUENCE [LARGE SCALE GENOMIC DNA]</scope>
    <source>
        <strain evidence="8 9">A-3-E</strain>
    </source>
</reference>
<evidence type="ECO:0000313" key="9">
    <source>
        <dbReference type="Proteomes" id="UP000070107"/>
    </source>
</evidence>
<evidence type="ECO:0000256" key="3">
    <source>
        <dbReference type="ARBA" id="ARBA00021840"/>
    </source>
</evidence>
<evidence type="ECO:0000256" key="4">
    <source>
        <dbReference type="ARBA" id="ARBA00023054"/>
    </source>
</evidence>
<evidence type="ECO:0000256" key="6">
    <source>
        <dbReference type="SAM" id="MobiDB-lite"/>
    </source>
</evidence>
<dbReference type="PANTHER" id="PTHR30563">
    <property type="entry name" value="DNA RECOMBINATION PROTEIN RMUC"/>
    <property type="match status" value="1"/>
</dbReference>
<comment type="function">
    <text evidence="1">Involved in DNA recombination.</text>
</comment>
<dbReference type="PANTHER" id="PTHR30563:SF0">
    <property type="entry name" value="DNA RECOMBINATION PROTEIN RMUC"/>
    <property type="match status" value="1"/>
</dbReference>
<dbReference type="EMBL" id="LNTU01000001">
    <property type="protein sequence ID" value="KXF78816.1"/>
    <property type="molecule type" value="Genomic_DNA"/>
</dbReference>
<evidence type="ECO:0000256" key="1">
    <source>
        <dbReference type="ARBA" id="ARBA00003416"/>
    </source>
</evidence>
<accession>A0A135I034</accession>
<dbReference type="RefSeq" id="WP_068880086.1">
    <property type="nucleotide sequence ID" value="NZ_LNTU01000001.1"/>
</dbReference>
<gene>
    <name evidence="8" type="ORF">ATN84_03355</name>
</gene>
<feature type="compositionally biased region" description="Basic and acidic residues" evidence="6">
    <location>
        <begin position="397"/>
        <end position="408"/>
    </location>
</feature>
<keyword evidence="5" id="KW-0233">DNA recombination</keyword>
<organism evidence="8 9">
    <name type="scientific">Paramesorhizobium deserti</name>
    <dbReference type="NCBI Taxonomy" id="1494590"/>
    <lineage>
        <taxon>Bacteria</taxon>
        <taxon>Pseudomonadati</taxon>
        <taxon>Pseudomonadota</taxon>
        <taxon>Alphaproteobacteria</taxon>
        <taxon>Hyphomicrobiales</taxon>
        <taxon>Phyllobacteriaceae</taxon>
        <taxon>Paramesorhizobium</taxon>
    </lineage>
</organism>
<keyword evidence="4" id="KW-0175">Coiled coil</keyword>
<dbReference type="OrthoDB" id="370725at2"/>
<comment type="caution">
    <text evidence="8">The sequence shown here is derived from an EMBL/GenBank/DDBJ whole genome shotgun (WGS) entry which is preliminary data.</text>
</comment>
<feature type="region of interest" description="Disordered" evidence="6">
    <location>
        <begin position="392"/>
        <end position="422"/>
    </location>
</feature>
<dbReference type="Pfam" id="PF02646">
    <property type="entry name" value="RmuC"/>
    <property type="match status" value="1"/>
</dbReference>
<proteinExistence type="inferred from homology"/>
<dbReference type="STRING" id="1494590.ATN84_03355"/>
<evidence type="ECO:0000256" key="5">
    <source>
        <dbReference type="ARBA" id="ARBA00023172"/>
    </source>
</evidence>
<dbReference type="InterPro" id="IPR003798">
    <property type="entry name" value="DNA_recombination_RmuC"/>
</dbReference>
<evidence type="ECO:0000256" key="7">
    <source>
        <dbReference type="SAM" id="Phobius"/>
    </source>
</evidence>
<evidence type="ECO:0000256" key="2">
    <source>
        <dbReference type="ARBA" id="ARBA00009840"/>
    </source>
</evidence>
<name>A0A135I034_9HYPH</name>
<sequence>MDTNTLLAAPLFQLGVHTVSVGGALLLGAGIVVLFAFIFLAAAWRSARARAIAEVQAAERARDAEMRMADILKSQAEMQGRMQTMAEVFGARQAELNQSIRERLDGMTSRIGETMTEQSKSTHENLAKLQERLAVIDTAQNNIQALAGQVVQLQAILANKQTRGAFGQSRMEAIIADGLPQGAYEFQATLSNSNRPDCLVRMPNGMPSLVIDAKFPLEAWSAIRDAELPEAKKAAIAQFRRDIEVHIRDISTKYLIQGETQDTAFLFVPSESIFAEIHENFEGLVQKAHRARIVIVSPSLLMLSIQMIQAVLKDARMREQAHLIQGEVIRLMEDVSRLDDRVRKLQTHFMQANKDIDDILVSSGKVTKRGEKIEALEFGEQPAAAGDAPVAAQTARGEAKIADSKPSDNKVGQLRLRVVEEE</sequence>
<dbReference type="Proteomes" id="UP000070107">
    <property type="component" value="Unassembled WGS sequence"/>
</dbReference>
<dbReference type="AlphaFoldDB" id="A0A135I034"/>
<comment type="similarity">
    <text evidence="2">Belongs to the RmuC family.</text>
</comment>
<keyword evidence="9" id="KW-1185">Reference proteome</keyword>
<keyword evidence="7" id="KW-0472">Membrane</keyword>
<evidence type="ECO:0000313" key="8">
    <source>
        <dbReference type="EMBL" id="KXF78816.1"/>
    </source>
</evidence>
<feature type="transmembrane region" description="Helical" evidence="7">
    <location>
        <begin position="20"/>
        <end position="44"/>
    </location>
</feature>
<protein>
    <recommendedName>
        <fullName evidence="3">DNA recombination protein RmuC homolog</fullName>
    </recommendedName>
</protein>
<keyword evidence="7" id="KW-0812">Transmembrane</keyword>